<sequence length="119" mass="14027">MLFDAGTWWLVTIIVTVVVGLIGYLFGRSVFKALDENRADIKEVRESYTTQKDHKDDLDDIRREIKEVRSEMKTEIQALSEDIKEVKEKCLRKSDFERSVLQLESKVDALTRYLMERRV</sequence>
<evidence type="ECO:0000313" key="4">
    <source>
        <dbReference type="Proteomes" id="UP000431913"/>
    </source>
</evidence>
<evidence type="ECO:0000256" key="1">
    <source>
        <dbReference type="SAM" id="Coils"/>
    </source>
</evidence>
<dbReference type="AlphaFoldDB" id="A0A6I2UAR9"/>
<evidence type="ECO:0000313" key="3">
    <source>
        <dbReference type="EMBL" id="MST93073.1"/>
    </source>
</evidence>
<proteinExistence type="predicted"/>
<comment type="caution">
    <text evidence="3">The sequence shown here is derived from an EMBL/GenBank/DDBJ whole genome shotgun (WGS) entry which is preliminary data.</text>
</comment>
<dbReference type="EMBL" id="VUNJ01000019">
    <property type="protein sequence ID" value="MST93073.1"/>
    <property type="molecule type" value="Genomic_DNA"/>
</dbReference>
<keyword evidence="2" id="KW-0472">Membrane</keyword>
<keyword evidence="2" id="KW-1133">Transmembrane helix</keyword>
<gene>
    <name evidence="3" type="ORF">FYJ76_14225</name>
</gene>
<dbReference type="Gene3D" id="1.20.58.130">
    <property type="match status" value="1"/>
</dbReference>
<dbReference type="Proteomes" id="UP000431913">
    <property type="component" value="Unassembled WGS sequence"/>
</dbReference>
<reference evidence="3 4" key="1">
    <citation type="submission" date="2019-08" db="EMBL/GenBank/DDBJ databases">
        <title>In-depth cultivation of the pig gut microbiome towards novel bacterial diversity and tailored functional studies.</title>
        <authorList>
            <person name="Wylensek D."/>
            <person name="Hitch T.C.A."/>
            <person name="Clavel T."/>
        </authorList>
    </citation>
    <scope>NUCLEOTIDE SEQUENCE [LARGE SCALE GENOMIC DNA]</scope>
    <source>
        <strain evidence="3 4">WCA3-601-WT-6J</strain>
    </source>
</reference>
<name>A0A6I2UAR9_9FIRM</name>
<accession>A0A6I2UAR9</accession>
<evidence type="ECO:0000256" key="2">
    <source>
        <dbReference type="SAM" id="Phobius"/>
    </source>
</evidence>
<keyword evidence="1" id="KW-0175">Coiled coil</keyword>
<protein>
    <submittedName>
        <fullName evidence="3">DUF2746 domain-containing protein</fullName>
    </submittedName>
</protein>
<feature type="coiled-coil region" evidence="1">
    <location>
        <begin position="51"/>
        <end position="89"/>
    </location>
</feature>
<feature type="transmembrane region" description="Helical" evidence="2">
    <location>
        <begin position="6"/>
        <end position="26"/>
    </location>
</feature>
<organism evidence="3 4">
    <name type="scientific">Ruthenibacterium lactatiformans</name>
    <dbReference type="NCBI Taxonomy" id="1550024"/>
    <lineage>
        <taxon>Bacteria</taxon>
        <taxon>Bacillati</taxon>
        <taxon>Bacillota</taxon>
        <taxon>Clostridia</taxon>
        <taxon>Eubacteriales</taxon>
        <taxon>Oscillospiraceae</taxon>
        <taxon>Ruthenibacterium</taxon>
    </lineage>
</organism>
<keyword evidence="2" id="KW-0812">Transmembrane</keyword>